<keyword evidence="4" id="KW-1185">Reference proteome</keyword>
<gene>
    <name evidence="3" type="ORF">OOZ53_06870</name>
</gene>
<dbReference type="Pfam" id="PF00834">
    <property type="entry name" value="Ribul_P_3_epim"/>
    <property type="match status" value="1"/>
</dbReference>
<protein>
    <recommendedName>
        <fullName evidence="5">Ribulose-phosphate 3-epimerase</fullName>
    </recommendedName>
</protein>
<evidence type="ECO:0000313" key="3">
    <source>
        <dbReference type="EMBL" id="MDA4845066.1"/>
    </source>
</evidence>
<evidence type="ECO:0008006" key="5">
    <source>
        <dbReference type="Google" id="ProtNLM"/>
    </source>
</evidence>
<keyword evidence="2" id="KW-0413">Isomerase</keyword>
<dbReference type="InterPro" id="IPR000056">
    <property type="entry name" value="Ribul_P_3_epim-like"/>
</dbReference>
<proteinExistence type="predicted"/>
<evidence type="ECO:0000256" key="2">
    <source>
        <dbReference type="ARBA" id="ARBA00023235"/>
    </source>
</evidence>
<reference evidence="3" key="1">
    <citation type="submission" date="2022-11" db="EMBL/GenBank/DDBJ databases">
        <title>Hoeflea poritis sp. nov., isolated from scleractinian coral Porites lutea.</title>
        <authorList>
            <person name="Zhang G."/>
            <person name="Wei Q."/>
            <person name="Cai L."/>
        </authorList>
    </citation>
    <scope>NUCLEOTIDE SEQUENCE</scope>
    <source>
        <strain evidence="3">E7-10</strain>
    </source>
</reference>
<evidence type="ECO:0000313" key="4">
    <source>
        <dbReference type="Proteomes" id="UP001148313"/>
    </source>
</evidence>
<comment type="caution">
    <text evidence="3">The sequence shown here is derived from an EMBL/GenBank/DDBJ whole genome shotgun (WGS) entry which is preliminary data.</text>
</comment>
<dbReference type="PANTHER" id="PTHR11749">
    <property type="entry name" value="RIBULOSE-5-PHOSPHATE-3-EPIMERASE"/>
    <property type="match status" value="1"/>
</dbReference>
<dbReference type="RefSeq" id="WP_271088621.1">
    <property type="nucleotide sequence ID" value="NZ_JAPJZH010000003.1"/>
</dbReference>
<dbReference type="InterPro" id="IPR013785">
    <property type="entry name" value="Aldolase_TIM"/>
</dbReference>
<dbReference type="SUPFAM" id="SSF51366">
    <property type="entry name" value="Ribulose-phoshate binding barrel"/>
    <property type="match status" value="1"/>
</dbReference>
<sequence length="230" mass="23679">MTGNTIESLKERCRGISLGIFAGDPGNLRGDAQASAGWGCGILHFDVMDGVFVPQISGGPGFVKALAGNMIRDVHLMVQRPADHVTDFVAAGADIVTVQAESEAPAEALRAIRKAAESAGRPVLAGLCLLPDTAIDDAGELLAMEPDLLLVAALDPRGKQPPDVTRACGRVAELRQRFGPGGPLIQFDGGVTAATIGEIANAAPDMVVSGSAVMRADDPAAAFRGMKEAL</sequence>
<dbReference type="Proteomes" id="UP001148313">
    <property type="component" value="Unassembled WGS sequence"/>
</dbReference>
<organism evidence="3 4">
    <name type="scientific">Hoeflea poritis</name>
    <dbReference type="NCBI Taxonomy" id="2993659"/>
    <lineage>
        <taxon>Bacteria</taxon>
        <taxon>Pseudomonadati</taxon>
        <taxon>Pseudomonadota</taxon>
        <taxon>Alphaproteobacteria</taxon>
        <taxon>Hyphomicrobiales</taxon>
        <taxon>Rhizobiaceae</taxon>
        <taxon>Hoeflea</taxon>
    </lineage>
</organism>
<accession>A0ABT4VK56</accession>
<name>A0ABT4VK56_9HYPH</name>
<dbReference type="Gene3D" id="3.20.20.70">
    <property type="entry name" value="Aldolase class I"/>
    <property type="match status" value="1"/>
</dbReference>
<dbReference type="EMBL" id="JAPJZH010000003">
    <property type="protein sequence ID" value="MDA4845066.1"/>
    <property type="molecule type" value="Genomic_DNA"/>
</dbReference>
<keyword evidence="1" id="KW-0479">Metal-binding</keyword>
<dbReference type="InterPro" id="IPR011060">
    <property type="entry name" value="RibuloseP-bd_barrel"/>
</dbReference>
<evidence type="ECO:0000256" key="1">
    <source>
        <dbReference type="ARBA" id="ARBA00022723"/>
    </source>
</evidence>